<evidence type="ECO:0000259" key="1">
    <source>
        <dbReference type="Pfam" id="PF13456"/>
    </source>
</evidence>
<dbReference type="PANTHER" id="PTHR47723">
    <property type="entry name" value="OS05G0353850 PROTEIN"/>
    <property type="match status" value="1"/>
</dbReference>
<dbReference type="OMA" id="HLEANFA"/>
<dbReference type="InterPro" id="IPR044730">
    <property type="entry name" value="RNase_H-like_dom_plant"/>
</dbReference>
<feature type="domain" description="RNase H type-1" evidence="1">
    <location>
        <begin position="16"/>
        <end position="89"/>
    </location>
</feature>
<organism evidence="2">
    <name type="scientific">Nicotiana tabacum</name>
    <name type="common">Common tobacco</name>
    <dbReference type="NCBI Taxonomy" id="4097"/>
    <lineage>
        <taxon>Eukaryota</taxon>
        <taxon>Viridiplantae</taxon>
        <taxon>Streptophyta</taxon>
        <taxon>Embryophyta</taxon>
        <taxon>Tracheophyta</taxon>
        <taxon>Spermatophyta</taxon>
        <taxon>Magnoliopsida</taxon>
        <taxon>eudicotyledons</taxon>
        <taxon>Gunneridae</taxon>
        <taxon>Pentapetalae</taxon>
        <taxon>asterids</taxon>
        <taxon>lamiids</taxon>
        <taxon>Solanales</taxon>
        <taxon>Solanaceae</taxon>
        <taxon>Nicotianoideae</taxon>
        <taxon>Nicotianeae</taxon>
        <taxon>Nicotiana</taxon>
    </lineage>
</organism>
<dbReference type="GO" id="GO:0003676">
    <property type="term" value="F:nucleic acid binding"/>
    <property type="evidence" value="ECO:0007669"/>
    <property type="project" value="InterPro"/>
</dbReference>
<dbReference type="OrthoDB" id="1270183at2759"/>
<dbReference type="KEGG" id="nta:107802124"/>
<sequence>MAWLKPQASFVKVISDGSALNNQIGAGVTIRDSEGHFIHAIASPLGEGSNNLAETQAAVLGMQWCLANGITKIHLEANFALLIHWLNYTSAPPWNLDTELQNLKEL</sequence>
<dbReference type="RefSeq" id="XP_016481051.1">
    <property type="nucleotide sequence ID" value="XM_016625565.1"/>
</dbReference>
<dbReference type="InterPro" id="IPR012337">
    <property type="entry name" value="RNaseH-like_sf"/>
</dbReference>
<evidence type="ECO:0000313" key="2">
    <source>
        <dbReference type="RefSeq" id="XP_016481051.1"/>
    </source>
</evidence>
<dbReference type="CDD" id="cd06222">
    <property type="entry name" value="RNase_H_like"/>
    <property type="match status" value="1"/>
</dbReference>
<dbReference type="GO" id="GO:0004523">
    <property type="term" value="F:RNA-DNA hybrid ribonuclease activity"/>
    <property type="evidence" value="ECO:0007669"/>
    <property type="project" value="InterPro"/>
</dbReference>
<name>A0A1S4AWQ7_TOBAC</name>
<dbReference type="InterPro" id="IPR036397">
    <property type="entry name" value="RNaseH_sf"/>
</dbReference>
<reference evidence="2" key="1">
    <citation type="submission" date="2025-08" db="UniProtKB">
        <authorList>
            <consortium name="RefSeq"/>
        </authorList>
    </citation>
    <scope>IDENTIFICATION</scope>
</reference>
<dbReference type="AlphaFoldDB" id="A0A1S4AWQ7"/>
<accession>A0A1S4AWQ7</accession>
<dbReference type="InterPro" id="IPR053151">
    <property type="entry name" value="RNase_H-like"/>
</dbReference>
<proteinExistence type="predicted"/>
<protein>
    <recommendedName>
        <fullName evidence="1">RNase H type-1 domain-containing protein</fullName>
    </recommendedName>
</protein>
<dbReference type="PaxDb" id="4097-A0A1S4AWQ7"/>
<dbReference type="InterPro" id="IPR002156">
    <property type="entry name" value="RNaseH_domain"/>
</dbReference>
<dbReference type="Pfam" id="PF13456">
    <property type="entry name" value="RVT_3"/>
    <property type="match status" value="1"/>
</dbReference>
<dbReference type="SUPFAM" id="SSF53098">
    <property type="entry name" value="Ribonuclease H-like"/>
    <property type="match status" value="1"/>
</dbReference>
<dbReference type="Gene3D" id="3.30.420.10">
    <property type="entry name" value="Ribonuclease H-like superfamily/Ribonuclease H"/>
    <property type="match status" value="1"/>
</dbReference>
<dbReference type="PANTHER" id="PTHR47723:SF7">
    <property type="entry name" value="RNASE H FAMILY PROTEIN"/>
    <property type="match status" value="1"/>
</dbReference>
<gene>
    <name evidence="2" type="primary">LOC107802124</name>
</gene>